<keyword evidence="2" id="KW-1185">Reference proteome</keyword>
<dbReference type="AlphaFoldDB" id="M0P8K4"/>
<organism evidence="1 2">
    <name type="scientific">Halorubrum aidingense JCM 13560</name>
    <dbReference type="NCBI Taxonomy" id="1230454"/>
    <lineage>
        <taxon>Archaea</taxon>
        <taxon>Methanobacteriati</taxon>
        <taxon>Methanobacteriota</taxon>
        <taxon>Stenosarchaea group</taxon>
        <taxon>Halobacteria</taxon>
        <taxon>Halobacteriales</taxon>
        <taxon>Haloferacaceae</taxon>
        <taxon>Halorubrum</taxon>
    </lineage>
</organism>
<reference evidence="1 2" key="1">
    <citation type="journal article" date="2014" name="PLoS Genet.">
        <title>Phylogenetically driven sequencing of extremely halophilic archaea reveals strategies for static and dynamic osmo-response.</title>
        <authorList>
            <person name="Becker E.A."/>
            <person name="Seitzer P.M."/>
            <person name="Tritt A."/>
            <person name="Larsen D."/>
            <person name="Krusor M."/>
            <person name="Yao A.I."/>
            <person name="Wu D."/>
            <person name="Madern D."/>
            <person name="Eisen J.A."/>
            <person name="Darling A.E."/>
            <person name="Facciotti M.T."/>
        </authorList>
    </citation>
    <scope>NUCLEOTIDE SEQUENCE [LARGE SCALE GENOMIC DNA]</scope>
    <source>
        <strain evidence="1 2">JCM 13560</strain>
    </source>
</reference>
<accession>M0P8K4</accession>
<dbReference type="InterPro" id="IPR057175">
    <property type="entry name" value="DUF7853"/>
</dbReference>
<dbReference type="PATRIC" id="fig|1230454.4.peg.3009"/>
<sequence>MTPSTNADHPPPTASREEAWIAHAALLEAGAAAAAAGDETPPQCRPRRRIERGRALDAAGVELLRDALIEYLGDAPVRDRAPGRSLLRRVDAAVESQSPSPP</sequence>
<dbReference type="EMBL" id="AOJI01000035">
    <property type="protein sequence ID" value="EMA65150.1"/>
    <property type="molecule type" value="Genomic_DNA"/>
</dbReference>
<dbReference type="RefSeq" id="WP_008002616.1">
    <property type="nucleotide sequence ID" value="NZ_AOJI01000035.1"/>
</dbReference>
<dbReference type="Pfam" id="PF25251">
    <property type="entry name" value="DUF7853"/>
    <property type="match status" value="1"/>
</dbReference>
<evidence type="ECO:0000313" key="2">
    <source>
        <dbReference type="Proteomes" id="UP000011575"/>
    </source>
</evidence>
<dbReference type="OrthoDB" id="205738at2157"/>
<protein>
    <submittedName>
        <fullName evidence="1">Uncharacterized protein</fullName>
    </submittedName>
</protein>
<comment type="caution">
    <text evidence="1">The sequence shown here is derived from an EMBL/GenBank/DDBJ whole genome shotgun (WGS) entry which is preliminary data.</text>
</comment>
<gene>
    <name evidence="1" type="ORF">C461_14950</name>
</gene>
<name>M0P8K4_9EURY</name>
<evidence type="ECO:0000313" key="1">
    <source>
        <dbReference type="EMBL" id="EMA65150.1"/>
    </source>
</evidence>
<dbReference type="Proteomes" id="UP000011575">
    <property type="component" value="Unassembled WGS sequence"/>
</dbReference>
<proteinExistence type="predicted"/>